<comment type="caution">
    <text evidence="3">The sequence shown here is derived from an EMBL/GenBank/DDBJ whole genome shotgun (WGS) entry which is preliminary data.</text>
</comment>
<protein>
    <recommendedName>
        <fullName evidence="2">Protein kinase domain-containing protein</fullName>
    </recommendedName>
</protein>
<keyword evidence="4" id="KW-1185">Reference proteome</keyword>
<dbReference type="InterPro" id="IPR011009">
    <property type="entry name" value="Kinase-like_dom_sf"/>
</dbReference>
<dbReference type="Proteomes" id="UP001530315">
    <property type="component" value="Unassembled WGS sequence"/>
</dbReference>
<feature type="domain" description="Protein kinase" evidence="2">
    <location>
        <begin position="161"/>
        <end position="489"/>
    </location>
</feature>
<accession>A0ABD3MIV8</accession>
<dbReference type="Pfam" id="PF00069">
    <property type="entry name" value="Pkinase"/>
    <property type="match status" value="1"/>
</dbReference>
<proteinExistence type="predicted"/>
<name>A0ABD3MIV8_9STRA</name>
<dbReference type="InterPro" id="IPR000719">
    <property type="entry name" value="Prot_kinase_dom"/>
</dbReference>
<evidence type="ECO:0000313" key="3">
    <source>
        <dbReference type="EMBL" id="KAL3764030.1"/>
    </source>
</evidence>
<feature type="compositionally biased region" description="Basic residues" evidence="1">
    <location>
        <begin position="27"/>
        <end position="38"/>
    </location>
</feature>
<evidence type="ECO:0000256" key="1">
    <source>
        <dbReference type="SAM" id="MobiDB-lite"/>
    </source>
</evidence>
<dbReference type="SUPFAM" id="SSF56112">
    <property type="entry name" value="Protein kinase-like (PK-like)"/>
    <property type="match status" value="1"/>
</dbReference>
<gene>
    <name evidence="3" type="ORF">ACHAW5_005510</name>
</gene>
<feature type="region of interest" description="Disordered" evidence="1">
    <location>
        <begin position="63"/>
        <end position="109"/>
    </location>
</feature>
<organism evidence="3 4">
    <name type="scientific">Stephanodiscus triporus</name>
    <dbReference type="NCBI Taxonomy" id="2934178"/>
    <lineage>
        <taxon>Eukaryota</taxon>
        <taxon>Sar</taxon>
        <taxon>Stramenopiles</taxon>
        <taxon>Ochrophyta</taxon>
        <taxon>Bacillariophyta</taxon>
        <taxon>Coscinodiscophyceae</taxon>
        <taxon>Thalassiosirophycidae</taxon>
        <taxon>Stephanodiscales</taxon>
        <taxon>Stephanodiscaceae</taxon>
        <taxon>Stephanodiscus</taxon>
    </lineage>
</organism>
<dbReference type="InterPro" id="IPR051681">
    <property type="entry name" value="Ser/Thr_Kinases-Pseudokinases"/>
</dbReference>
<dbReference type="PANTHER" id="PTHR44329:SF214">
    <property type="entry name" value="PROTEIN KINASE DOMAIN-CONTAINING PROTEIN"/>
    <property type="match status" value="1"/>
</dbReference>
<dbReference type="PANTHER" id="PTHR44329">
    <property type="entry name" value="SERINE/THREONINE-PROTEIN KINASE TNNI3K-RELATED"/>
    <property type="match status" value="1"/>
</dbReference>
<feature type="region of interest" description="Disordered" evidence="1">
    <location>
        <begin position="1"/>
        <end position="50"/>
    </location>
</feature>
<dbReference type="PROSITE" id="PS50011">
    <property type="entry name" value="PROTEIN_KINASE_DOM"/>
    <property type="match status" value="1"/>
</dbReference>
<dbReference type="EMBL" id="JALLAZ020001783">
    <property type="protein sequence ID" value="KAL3764030.1"/>
    <property type="molecule type" value="Genomic_DNA"/>
</dbReference>
<sequence length="505" mass="56784">MLEAYDGVFGKGGDDDDNEHRSSRGDGRRRRGRRKVAMQRHVAYEGRTPEDVETLRMERMREARAALGTAAGDFDPDDFRRDSGGKRSKKKKRSRDSSSRGGGGGSGVERLMEGCSTLEWHAYHFPNCNEIHEIDLRGAVRRQLRHDEGGGEGSSHSRYHELPWGFVGNGLWRDVFSCDPRGEAPGNASTPRPPAVLKVMKSEHTYDHRNFERHRRDALVMERLSSSHHLVSIYGYCANTVLTEAISHTLDDVIYARENEEVAKWSPRSGYVTRPPLESWMAKDEDGEPLATRETELGRIRLALGVFRGLKDLHEGDGAGNMEWLPIVHADLQAKQYLVDSLTGKIYLNDFNRCRFLTRKDSTKSGNGTGIPTSRTLESCPLYIPTAPGSARSPEEYDMAPLSEKLDIFSAGNILYGIITGNRPWSDERGKHIRAAIQKGERPTVNDTIRNAAGTVDAELTRLLDRVYEHDPTKRASAREVVLELESLLERELRRKSSMKTEDLA</sequence>
<evidence type="ECO:0000259" key="2">
    <source>
        <dbReference type="PROSITE" id="PS50011"/>
    </source>
</evidence>
<evidence type="ECO:0000313" key="4">
    <source>
        <dbReference type="Proteomes" id="UP001530315"/>
    </source>
</evidence>
<reference evidence="3 4" key="1">
    <citation type="submission" date="2024-10" db="EMBL/GenBank/DDBJ databases">
        <title>Updated reference genomes for cyclostephanoid diatoms.</title>
        <authorList>
            <person name="Roberts W.R."/>
            <person name="Alverson A.J."/>
        </authorList>
    </citation>
    <scope>NUCLEOTIDE SEQUENCE [LARGE SCALE GENOMIC DNA]</scope>
    <source>
        <strain evidence="3 4">AJA276-08</strain>
    </source>
</reference>
<dbReference type="AlphaFoldDB" id="A0ABD3MIV8"/>
<dbReference type="Gene3D" id="1.10.510.10">
    <property type="entry name" value="Transferase(Phosphotransferase) domain 1"/>
    <property type="match status" value="1"/>
</dbReference>